<protein>
    <submittedName>
        <fullName evidence="3">DUF3373 domain-containing protein</fullName>
    </submittedName>
</protein>
<dbReference type="AlphaFoldDB" id="A0A9X4MFL1"/>
<feature type="chain" id="PRO_5040773932" evidence="2">
    <location>
        <begin position="21"/>
        <end position="517"/>
    </location>
</feature>
<dbReference type="EMBL" id="JAPHEH010000001">
    <property type="protein sequence ID" value="MDG4475365.1"/>
    <property type="molecule type" value="Genomic_DNA"/>
</dbReference>
<keyword evidence="4" id="KW-1185">Reference proteome</keyword>
<keyword evidence="1" id="KW-0175">Coiled coil</keyword>
<gene>
    <name evidence="3" type="ORF">OLX77_04215</name>
</gene>
<dbReference type="InterPro" id="IPR021803">
    <property type="entry name" value="DUF3373"/>
</dbReference>
<comment type="caution">
    <text evidence="3">The sequence shown here is derived from an EMBL/GenBank/DDBJ whole genome shotgun (WGS) entry which is preliminary data.</text>
</comment>
<dbReference type="Pfam" id="PF11853">
    <property type="entry name" value="DUF3373"/>
    <property type="match status" value="1"/>
</dbReference>
<evidence type="ECO:0000313" key="4">
    <source>
        <dbReference type="Proteomes" id="UP001154240"/>
    </source>
</evidence>
<proteinExistence type="predicted"/>
<feature type="coiled-coil region" evidence="1">
    <location>
        <begin position="30"/>
        <end position="57"/>
    </location>
</feature>
<evidence type="ECO:0000256" key="1">
    <source>
        <dbReference type="SAM" id="Coils"/>
    </source>
</evidence>
<dbReference type="RefSeq" id="WP_307632338.1">
    <property type="nucleotide sequence ID" value="NZ_JAPHEH010000001.1"/>
</dbReference>
<organism evidence="3 4">
    <name type="scientific">Thiovibrio frasassiensis</name>
    <dbReference type="NCBI Taxonomy" id="2984131"/>
    <lineage>
        <taxon>Bacteria</taxon>
        <taxon>Pseudomonadati</taxon>
        <taxon>Thermodesulfobacteriota</taxon>
        <taxon>Desulfobulbia</taxon>
        <taxon>Desulfobulbales</taxon>
        <taxon>Thiovibrionaceae</taxon>
        <taxon>Thiovibrio</taxon>
    </lineage>
</organism>
<reference evidence="3" key="2">
    <citation type="submission" date="2022-10" db="EMBL/GenBank/DDBJ databases">
        <authorList>
            <person name="Aronson H.S."/>
        </authorList>
    </citation>
    <scope>NUCLEOTIDE SEQUENCE</scope>
    <source>
        <strain evidence="3">RS19-109</strain>
    </source>
</reference>
<reference evidence="3" key="1">
    <citation type="journal article" date="2022" name="bioRxiv">
        <title>Thiovibrio frasassiensisgen. nov., sp. nov., an autotrophic, elemental sulfur disproportionating bacterium isolated from sulfidic karst sediment, and proposal of Thiovibrionaceae fam. nov.</title>
        <authorList>
            <person name="Aronson H."/>
            <person name="Thomas C."/>
            <person name="Bhattacharyya M."/>
            <person name="Eckstein S."/>
            <person name="Jensen S."/>
            <person name="Barco R."/>
            <person name="Macalady J."/>
            <person name="Amend J."/>
        </authorList>
    </citation>
    <scope>NUCLEOTIDE SEQUENCE</scope>
    <source>
        <strain evidence="3">RS19-109</strain>
    </source>
</reference>
<evidence type="ECO:0000313" key="3">
    <source>
        <dbReference type="EMBL" id="MDG4475365.1"/>
    </source>
</evidence>
<dbReference type="Proteomes" id="UP001154240">
    <property type="component" value="Unassembled WGS sequence"/>
</dbReference>
<feature type="signal peptide" evidence="2">
    <location>
        <begin position="1"/>
        <end position="20"/>
    </location>
</feature>
<sequence length="517" mass="57141">MVKKISTLALVGLLALPAMASAGAGGAAATADVQAQVDALTKQLNALKAQMADIKTTQDQKFESFDEKAEKWDLASRIQLSGDFRSRGDYYTRDRRVSNVAMFTAPGAPIAYTEVTDTNNSMMTNRFRLDMRAKALENVEFKGRLAMYKAWGMQSTPDSDGNAPIGAFPAFDGNATRTPGDSALQVDRAFVNWNNIGDSPVWFSVGRRPTTDGPAAQLRMGQDERMATPTAFMDWPFDGISAGYAYNNLFGMQDAPGRVRICYGRGFEAGLNQDQSATASGGINDTDFIGVSWDVYKKGNRFAYLQSFAAMDVFSYPDFSDSLTAMGMEAMMGARYNMGNIYHTSGVYQDKYENLNYFLTAAWSRTDPNTNGMLNDWTSGAANTDKENGYSVHLGVRYDIPDSLFKIGAEYNHGSKYWIAMTPGHDDVYASKLATRGNVYELYTIYDIPGGEAVSKFGKAFIRLGYQHYDYDFTGSMDWTTMPYDVNDDAEAWKANFAGQDIIDSADQVYLTFEAQF</sequence>
<accession>A0A9X4MFL1</accession>
<name>A0A9X4MFL1_9BACT</name>
<evidence type="ECO:0000256" key="2">
    <source>
        <dbReference type="SAM" id="SignalP"/>
    </source>
</evidence>
<keyword evidence="2" id="KW-0732">Signal</keyword>